<dbReference type="InterPro" id="IPR011258">
    <property type="entry name" value="BPG-indep_PGM_N"/>
</dbReference>
<dbReference type="GO" id="GO:0030145">
    <property type="term" value="F:manganese ion binding"/>
    <property type="evidence" value="ECO:0007669"/>
    <property type="project" value="UniProtKB-UniRule"/>
</dbReference>
<proteinExistence type="inferred from homology"/>
<feature type="binding site" evidence="9 12">
    <location>
        <begin position="150"/>
        <end position="151"/>
    </location>
    <ligand>
        <name>substrate</name>
    </ligand>
</feature>
<feature type="binding site" evidence="9 13">
    <location>
        <position position="389"/>
    </location>
    <ligand>
        <name>Mn(2+)</name>
        <dbReference type="ChEBI" id="CHEBI:29035"/>
        <label>1</label>
    </ligand>
</feature>
<dbReference type="HAMAP" id="MF_01038">
    <property type="entry name" value="GpmI"/>
    <property type="match status" value="1"/>
</dbReference>
<feature type="active site" description="Phosphoserine intermediate" evidence="9 11">
    <location>
        <position position="62"/>
    </location>
</feature>
<feature type="binding site" evidence="9 13">
    <location>
        <position position="430"/>
    </location>
    <ligand>
        <name>Mn(2+)</name>
        <dbReference type="ChEBI" id="CHEBI:29035"/>
        <label>2</label>
    </ligand>
</feature>
<dbReference type="EMBL" id="BDDM01000225">
    <property type="protein sequence ID" value="GAT78498.1"/>
    <property type="molecule type" value="Genomic_DNA"/>
</dbReference>
<feature type="binding site" evidence="9 12">
    <location>
        <position position="188"/>
    </location>
    <ligand>
        <name>substrate</name>
    </ligand>
</feature>
<dbReference type="EC" id="5.4.2.12" evidence="9 10"/>
<dbReference type="FunFam" id="3.40.1450.10:FF:000002">
    <property type="entry name" value="2,3-bisphosphoglycerate-independent phosphoglycerate mutase"/>
    <property type="match status" value="1"/>
</dbReference>
<name>A0A170SZV6_EHRRU</name>
<dbReference type="GO" id="GO:0004619">
    <property type="term" value="F:phosphoglycerate mutase activity"/>
    <property type="evidence" value="ECO:0007669"/>
    <property type="project" value="UniProtKB-UniRule"/>
</dbReference>
<feature type="domain" description="Metalloenzyme" evidence="14">
    <location>
        <begin position="5"/>
        <end position="486"/>
    </location>
</feature>
<dbReference type="SUPFAM" id="SSF53649">
    <property type="entry name" value="Alkaline phosphatase-like"/>
    <property type="match status" value="1"/>
</dbReference>
<keyword evidence="5 9" id="KW-0479">Metal-binding</keyword>
<dbReference type="NCBIfam" id="TIGR01307">
    <property type="entry name" value="pgm_bpd_ind"/>
    <property type="match status" value="1"/>
</dbReference>
<dbReference type="PANTHER" id="PTHR31637:SF0">
    <property type="entry name" value="2,3-BISPHOSPHOGLYCERATE-INDEPENDENT PHOSPHOGLYCERATE MUTASE"/>
    <property type="match status" value="1"/>
</dbReference>
<dbReference type="GO" id="GO:0005829">
    <property type="term" value="C:cytosol"/>
    <property type="evidence" value="ECO:0007669"/>
    <property type="project" value="TreeGrafter"/>
</dbReference>
<dbReference type="Pfam" id="PF01676">
    <property type="entry name" value="Metalloenzyme"/>
    <property type="match status" value="1"/>
</dbReference>
<dbReference type="InterPro" id="IPR017850">
    <property type="entry name" value="Alkaline_phosphatase_core_sf"/>
</dbReference>
<dbReference type="AlphaFoldDB" id="A0A170SZV6"/>
<feature type="domain" description="BPG-independent PGAM N-terminal" evidence="15">
    <location>
        <begin position="87"/>
        <end position="285"/>
    </location>
</feature>
<feature type="binding site" evidence="9 12">
    <location>
        <position position="182"/>
    </location>
    <ligand>
        <name>substrate</name>
    </ligand>
</feature>
<evidence type="ECO:0000256" key="8">
    <source>
        <dbReference type="ARBA" id="ARBA00023235"/>
    </source>
</evidence>
<feature type="binding site" evidence="9 12">
    <location>
        <position position="322"/>
    </location>
    <ligand>
        <name>substrate</name>
    </ligand>
</feature>
<comment type="function">
    <text evidence="2 9">Catalyzes the interconversion of 2-phosphoglycerate and 3-phosphoglycerate.</text>
</comment>
<dbReference type="CDD" id="cd16010">
    <property type="entry name" value="iPGM"/>
    <property type="match status" value="1"/>
</dbReference>
<feature type="binding site" evidence="9 12">
    <location>
        <position position="121"/>
    </location>
    <ligand>
        <name>substrate</name>
    </ligand>
</feature>
<comment type="cofactor">
    <cofactor evidence="9">
        <name>Mn(2+)</name>
        <dbReference type="ChEBI" id="CHEBI:29035"/>
    </cofactor>
    <text evidence="9">Binds 2 manganese ions per subunit.</text>
</comment>
<keyword evidence="6 9" id="KW-0324">Glycolysis</keyword>
<evidence type="ECO:0000256" key="13">
    <source>
        <dbReference type="PIRSR" id="PIRSR001492-3"/>
    </source>
</evidence>
<evidence type="ECO:0000313" key="16">
    <source>
        <dbReference type="EMBL" id="GAT77378.1"/>
    </source>
</evidence>
<evidence type="ECO:0000256" key="3">
    <source>
        <dbReference type="ARBA" id="ARBA00004798"/>
    </source>
</evidence>
<evidence type="ECO:0000313" key="17">
    <source>
        <dbReference type="EMBL" id="GAT78498.1"/>
    </source>
</evidence>
<evidence type="ECO:0000256" key="9">
    <source>
        <dbReference type="HAMAP-Rule" id="MF_01038"/>
    </source>
</evidence>
<feature type="binding site" evidence="9 13">
    <location>
        <position position="431"/>
    </location>
    <ligand>
        <name>Mn(2+)</name>
        <dbReference type="ChEBI" id="CHEBI:29035"/>
        <label>2</label>
    </ligand>
</feature>
<evidence type="ECO:0000256" key="11">
    <source>
        <dbReference type="PIRSR" id="PIRSR001492-1"/>
    </source>
</evidence>
<dbReference type="Gene3D" id="3.40.720.10">
    <property type="entry name" value="Alkaline Phosphatase, subunit A"/>
    <property type="match status" value="1"/>
</dbReference>
<dbReference type="InterPro" id="IPR036646">
    <property type="entry name" value="PGAM_B_sf"/>
</dbReference>
<evidence type="ECO:0000259" key="14">
    <source>
        <dbReference type="Pfam" id="PF01676"/>
    </source>
</evidence>
<dbReference type="PANTHER" id="PTHR31637">
    <property type="entry name" value="2,3-BISPHOSPHOGLYCERATE-INDEPENDENT PHOSPHOGLYCERATE MUTASE"/>
    <property type="match status" value="1"/>
</dbReference>
<evidence type="ECO:0000256" key="2">
    <source>
        <dbReference type="ARBA" id="ARBA00002315"/>
    </source>
</evidence>
<evidence type="ECO:0000313" key="19">
    <source>
        <dbReference type="Proteomes" id="UP000092731"/>
    </source>
</evidence>
<organism evidence="17 19">
    <name type="scientific">Ehrlichia ruminantium</name>
    <name type="common">heartwater rickettsia</name>
    <name type="synonym">Cowdria ruminantium</name>
    <dbReference type="NCBI Taxonomy" id="779"/>
    <lineage>
        <taxon>Bacteria</taxon>
        <taxon>Pseudomonadati</taxon>
        <taxon>Pseudomonadota</taxon>
        <taxon>Alphaproteobacteria</taxon>
        <taxon>Rickettsiales</taxon>
        <taxon>Anaplasmataceae</taxon>
        <taxon>Ehrlichia</taxon>
    </lineage>
</organism>
<evidence type="ECO:0000259" key="15">
    <source>
        <dbReference type="Pfam" id="PF06415"/>
    </source>
</evidence>
<dbReference type="Proteomes" id="UP000092731">
    <property type="component" value="Unassembled WGS sequence"/>
</dbReference>
<accession>A0A170SZV6</accession>
<feature type="binding site" evidence="9 13">
    <location>
        <position position="449"/>
    </location>
    <ligand>
        <name>Mn(2+)</name>
        <dbReference type="ChEBI" id="CHEBI:29035"/>
        <label>1</label>
    </ligand>
</feature>
<dbReference type="Pfam" id="PF06415">
    <property type="entry name" value="iPGM_N"/>
    <property type="match status" value="1"/>
</dbReference>
<evidence type="ECO:0000256" key="5">
    <source>
        <dbReference type="ARBA" id="ARBA00022723"/>
    </source>
</evidence>
<dbReference type="STRING" id="779.GCA_002019755_00579"/>
<comment type="subunit">
    <text evidence="9">Monomer.</text>
</comment>
<comment type="caution">
    <text evidence="17">The sequence shown here is derived from an EMBL/GenBank/DDBJ whole genome shotgun (WGS) entry which is preliminary data.</text>
</comment>
<dbReference type="EMBL" id="BDDL01000068">
    <property type="protein sequence ID" value="GAT77378.1"/>
    <property type="molecule type" value="Genomic_DNA"/>
</dbReference>
<evidence type="ECO:0000256" key="12">
    <source>
        <dbReference type="PIRSR" id="PIRSR001492-2"/>
    </source>
</evidence>
<keyword evidence="7 9" id="KW-0464">Manganese</keyword>
<dbReference type="RefSeq" id="WP_065432690.1">
    <property type="nucleotide sequence ID" value="NZ_BDDL01000068.1"/>
</dbReference>
<feature type="binding site" evidence="9 13">
    <location>
        <position position="62"/>
    </location>
    <ligand>
        <name>Mn(2+)</name>
        <dbReference type="ChEBI" id="CHEBI:29035"/>
        <label>2</label>
    </ligand>
</feature>
<evidence type="ECO:0000313" key="18">
    <source>
        <dbReference type="Proteomes" id="UP000092677"/>
    </source>
</evidence>
<evidence type="ECO:0000256" key="10">
    <source>
        <dbReference type="NCBIfam" id="TIGR01307"/>
    </source>
</evidence>
<comment type="similarity">
    <text evidence="4 9">Belongs to the BPG-independent phosphoglycerate mutase family.</text>
</comment>
<dbReference type="PIRSF" id="PIRSF001492">
    <property type="entry name" value="IPGAM"/>
    <property type="match status" value="1"/>
</dbReference>
<dbReference type="UniPathway" id="UPA00109">
    <property type="reaction ID" value="UER00186"/>
</dbReference>
<dbReference type="GO" id="GO:0006096">
    <property type="term" value="P:glycolytic process"/>
    <property type="evidence" value="ECO:0007669"/>
    <property type="project" value="UniProtKB-UniRule"/>
</dbReference>
<dbReference type="InterPro" id="IPR006124">
    <property type="entry name" value="Metalloenzyme"/>
</dbReference>
<reference evidence="17" key="1">
    <citation type="journal article" date="2016" name="Genome Announc.">
        <title>Draft Genome Sequences of Three Strains of Ehrlichia ruminantium, a Tick-Borne Pathogen of Ruminants, Isolated from Zimbabwe, The Gambia, and Ghana.</title>
        <authorList>
            <person name="Nakao R."/>
            <person name="Jongejan F."/>
            <person name="Sugimoto C."/>
        </authorList>
    </citation>
    <scope>NUCLEOTIDE SEQUENCE</scope>
    <source>
        <strain evidence="16">Kerr Seringe</strain>
        <strain evidence="17">Pokoase 417</strain>
    </source>
</reference>
<reference evidence="18 19" key="2">
    <citation type="submission" date="2016-05" db="EMBL/GenBank/DDBJ databases">
        <title>Draft genome sequences of four strains of Ehrlichia ruminantium, a tick-borne pathogen of ruminants, isolated from Zimbabwe, The Gambia and Ghana.</title>
        <authorList>
            <person name="Nakao R."/>
            <person name="Jongejan F."/>
            <person name="Sugimoto C."/>
        </authorList>
    </citation>
    <scope>NUCLEOTIDE SEQUENCE [LARGE SCALE GENOMIC DNA]</scope>
    <source>
        <strain evidence="18">Kerr Seringe</strain>
        <strain evidence="19">Pokoase 417</strain>
    </source>
</reference>
<gene>
    <name evidence="17" type="primary">gmpI</name>
    <name evidence="9" type="synonym">gpmI</name>
    <name evidence="16" type="ORF">EHRUM2_06000</name>
    <name evidence="17" type="ORF">EHRUM3_07230</name>
</gene>
<feature type="binding site" evidence="9 13">
    <location>
        <position position="393"/>
    </location>
    <ligand>
        <name>Mn(2+)</name>
        <dbReference type="ChEBI" id="CHEBI:29035"/>
        <label>1</label>
    </ligand>
</feature>
<dbReference type="Gene3D" id="3.40.1450.10">
    <property type="entry name" value="BPG-independent phosphoglycerate mutase, domain B"/>
    <property type="match status" value="1"/>
</dbReference>
<comment type="pathway">
    <text evidence="3 9">Carbohydrate degradation; glycolysis; pyruvate from D-glyceraldehyde 3-phosphate: step 3/5.</text>
</comment>
<evidence type="ECO:0000256" key="7">
    <source>
        <dbReference type="ARBA" id="ARBA00023211"/>
    </source>
</evidence>
<feature type="binding site" evidence="9 12">
    <location>
        <begin position="253"/>
        <end position="256"/>
    </location>
    <ligand>
        <name>substrate</name>
    </ligand>
</feature>
<keyword evidence="8 9" id="KW-0413">Isomerase</keyword>
<dbReference type="Proteomes" id="UP000092677">
    <property type="component" value="Unassembled WGS sequence"/>
</dbReference>
<dbReference type="GO" id="GO:0006007">
    <property type="term" value="P:glucose catabolic process"/>
    <property type="evidence" value="ECO:0007669"/>
    <property type="project" value="InterPro"/>
</dbReference>
<feature type="binding site" evidence="9 13">
    <location>
        <position position="12"/>
    </location>
    <ligand>
        <name>Mn(2+)</name>
        <dbReference type="ChEBI" id="CHEBI:29035"/>
        <label>2</label>
    </ligand>
</feature>
<protein>
    <recommendedName>
        <fullName evidence="9 10">2,3-bisphosphoglycerate-independent phosphoglycerate mutase</fullName>
        <shortName evidence="9">BPG-independent PGAM</shortName>
        <shortName evidence="9">Phosphoglyceromutase</shortName>
        <shortName evidence="9">iPGM</shortName>
        <ecNumber evidence="9 10">5.4.2.12</ecNumber>
    </recommendedName>
</protein>
<dbReference type="InterPro" id="IPR005995">
    <property type="entry name" value="Pgm_bpd_ind"/>
</dbReference>
<dbReference type="SUPFAM" id="SSF64158">
    <property type="entry name" value="2,3-Bisphosphoglycerate-independent phosphoglycerate mutase, substrate-binding domain"/>
    <property type="match status" value="1"/>
</dbReference>
<evidence type="ECO:0000256" key="4">
    <source>
        <dbReference type="ARBA" id="ARBA00008819"/>
    </source>
</evidence>
<evidence type="ECO:0000256" key="1">
    <source>
        <dbReference type="ARBA" id="ARBA00000370"/>
    </source>
</evidence>
<evidence type="ECO:0000256" key="6">
    <source>
        <dbReference type="ARBA" id="ARBA00023152"/>
    </source>
</evidence>
<comment type="catalytic activity">
    <reaction evidence="1 9">
        <text>(2R)-2-phosphoglycerate = (2R)-3-phosphoglycerate</text>
        <dbReference type="Rhea" id="RHEA:15901"/>
        <dbReference type="ChEBI" id="CHEBI:58272"/>
        <dbReference type="ChEBI" id="CHEBI:58289"/>
        <dbReference type="EC" id="5.4.2.12"/>
    </reaction>
</comment>
<sequence>MTNHSVILCILDGWGNNKNSQFNAIAQADTPYWDSIISQYPQSNIVTHGPDVGLPDRQIGNSEVGHITLGSGRIVLQDLCRINEEIKNIRKNTHLLEFTEQIKRNNAICHIAGLLSDGGIHSSLSHMLDIIDALSYLKIQVVIHVFLDGRDTPPISALKYINILRSYIKNLSNVSIATISGRYYSMDRDNRLDRTTKAYNSIAFGHGKRYEDPISAVQDNYNAGITDEFIIPCVIGNYQGMNPTDGFIMTNFRSDRVIQILKMITEDQNTNHITLKNAIGMIKYSNELNIPCLFPNKKISNTLGEIISNQQLHQLRIAETEKYAHVTFFFNGGREEVFENEERIIIPSPSVTTYDLVPEMSAYEITDTLIKNINLQKYSLIIINYANADMVGHTGNIEATKKAITTLDKCLGKILKCIHNTNYILVITADHGNAEEMFDVQNNMPYTAHTLNPVPFVVCNYPKKIKLKNGRLSDVAPTILEILNIKQPEEMTGISLIDTSN</sequence>